<protein>
    <submittedName>
        <fullName evidence="2">Conserved repeat domain-containing protein</fullName>
    </submittedName>
</protein>
<dbReference type="InterPro" id="IPR001434">
    <property type="entry name" value="OmcB-like_DUF11"/>
</dbReference>
<dbReference type="Pfam" id="PF01345">
    <property type="entry name" value="DUF11"/>
    <property type="match status" value="1"/>
</dbReference>
<name>A0A1H9VBD7_9SPHI</name>
<evidence type="ECO:0000313" key="2">
    <source>
        <dbReference type="EMBL" id="SES18992.1"/>
    </source>
</evidence>
<sequence length="866" mass="91463">MKGTFFQLRFIILLPFLWVSTGYVYAESFFSKNTTSSYFQPPRYSKHYIAPAPWQYWSNANEIVVTTNSTVPVTGTIKKSDGTLVVNFTVSQNSPFTHRFFGLPKNAPAFSLNTVINGGGIIVEGTGSIAVNLRNIASDNLGTGGTDADIKGNASLFSFGDAAQGTSFRVGYYRSDNLSIFSPQPIYSIMAIEANTVVKVGGVVVATLNAGQSYLFKTAIGTLVESSAPSVMNTGAMYDAPGGCGDSAYNPIPPIASLGKDYVIVRGEGNLVAEQSTVIATEANTTVVVKNYDVDGVERSSNNYTLVSAGDKVTFNHGYLSGPYNTSSNTGRYSSSFIASDKDIEVFSGTAGISRGGGCEVDIATLVPISSCSGSQNVETKKFTAYSGSTNLPYYRYIVTRNPDKIFLTTTGGVPSYTNKDIETIAAIGVRKSLGSSGLTLISFTDAQIGSPTNIALSSDGRITVSFVQQNNISSMSNFVSRFPEKAEQVTAIEENCASMKLLAVPNANPYQWYFNDMPISGATNDVYIATESGNYSVTYQLDCGLSAPSLPVKISVCNVDRSITKSVDVLYPTLNSNVVFSLLAKNLGNGAAVDVSVSDPLPTGYTYVSSVATAGTAYDAVTGIWTIGGLGVNGIAKLDITAKVVQAGVNTNHAIISGPQLDLVASNDESAVSTSTLPGDIITCVDNPIIPVVYHILPETTGVTVNGLPQGLSFGYSTLTKELTISGTPTTAQPSTVYTVLGTTGTALNLQANITVNPLPDLMLNGDPEICQGTLITELNYANVLNSPVSYSITWDTPGFVPVNDQPFPVGNISVNIPSDAIVGTHTGVLILKNANNCTKQINFKIKINPKPAVPNVPVPLTSKY</sequence>
<dbReference type="STRING" id="390241.SAMN04488023_14039"/>
<dbReference type="EMBL" id="FOGG01000040">
    <property type="protein sequence ID" value="SES18992.1"/>
    <property type="molecule type" value="Genomic_DNA"/>
</dbReference>
<keyword evidence="3" id="KW-1185">Reference proteome</keyword>
<evidence type="ECO:0000313" key="3">
    <source>
        <dbReference type="Proteomes" id="UP000199572"/>
    </source>
</evidence>
<accession>A0A1H9VBD7</accession>
<reference evidence="2 3" key="1">
    <citation type="submission" date="2016-10" db="EMBL/GenBank/DDBJ databases">
        <authorList>
            <person name="de Groot N.N."/>
        </authorList>
    </citation>
    <scope>NUCLEOTIDE SEQUENCE [LARGE SCALE GENOMIC DNA]</scope>
    <source>
        <strain evidence="2 3">DSM 18610</strain>
    </source>
</reference>
<evidence type="ECO:0000259" key="1">
    <source>
        <dbReference type="Pfam" id="PF01345"/>
    </source>
</evidence>
<dbReference type="Proteomes" id="UP000199572">
    <property type="component" value="Unassembled WGS sequence"/>
</dbReference>
<dbReference type="InterPro" id="IPR047589">
    <property type="entry name" value="DUF11_rpt"/>
</dbReference>
<dbReference type="NCBIfam" id="TIGR01451">
    <property type="entry name" value="B_ant_repeat"/>
    <property type="match status" value="1"/>
</dbReference>
<proteinExistence type="predicted"/>
<dbReference type="AlphaFoldDB" id="A0A1H9VBD7"/>
<gene>
    <name evidence="2" type="ORF">SAMN04488023_14039</name>
</gene>
<organism evidence="2 3">
    <name type="scientific">Pedobacter rhizosphaerae</name>
    <dbReference type="NCBI Taxonomy" id="390241"/>
    <lineage>
        <taxon>Bacteria</taxon>
        <taxon>Pseudomonadati</taxon>
        <taxon>Bacteroidota</taxon>
        <taxon>Sphingobacteriia</taxon>
        <taxon>Sphingobacteriales</taxon>
        <taxon>Sphingobacteriaceae</taxon>
        <taxon>Pedobacter</taxon>
    </lineage>
</organism>
<feature type="domain" description="DUF11" evidence="1">
    <location>
        <begin position="563"/>
        <end position="674"/>
    </location>
</feature>